<keyword evidence="1" id="KW-0238">DNA-binding</keyword>
<reference evidence="3 4" key="1">
    <citation type="journal article" date="2019" name="Lett. Appl. Microbiol.">
        <title>A case of 'blown pack' spoilage of vacuum-packaged pork likely associated with Clostridium estertheticum in Canada.</title>
        <authorList>
            <person name="Zhang P."/>
            <person name="Ward P."/>
            <person name="McMullen L.M."/>
            <person name="Yang X."/>
        </authorList>
    </citation>
    <scope>NUCLEOTIDE SEQUENCE [LARGE SCALE GENOMIC DNA]</scope>
    <source>
        <strain evidence="3 4">MA19</strain>
    </source>
</reference>
<dbReference type="EMBL" id="SPSF01000061">
    <property type="protein sequence ID" value="MPQ64947.1"/>
    <property type="molecule type" value="Genomic_DNA"/>
</dbReference>
<dbReference type="InterPro" id="IPR001387">
    <property type="entry name" value="Cro/C1-type_HTH"/>
</dbReference>
<evidence type="ECO:0000313" key="3">
    <source>
        <dbReference type="EMBL" id="MPQ64947.1"/>
    </source>
</evidence>
<dbReference type="GO" id="GO:0003677">
    <property type="term" value="F:DNA binding"/>
    <property type="evidence" value="ECO:0007669"/>
    <property type="project" value="UniProtKB-KW"/>
</dbReference>
<feature type="domain" description="HTH cro/C1-type" evidence="2">
    <location>
        <begin position="34"/>
        <end position="89"/>
    </location>
</feature>
<evidence type="ECO:0000256" key="1">
    <source>
        <dbReference type="ARBA" id="ARBA00023125"/>
    </source>
</evidence>
<name>A0A5N7IVD9_9CLOT</name>
<dbReference type="CDD" id="cd00093">
    <property type="entry name" value="HTH_XRE"/>
    <property type="match status" value="1"/>
</dbReference>
<comment type="caution">
    <text evidence="3">The sequence shown here is derived from an EMBL/GenBank/DDBJ whole genome shotgun (WGS) entry which is preliminary data.</text>
</comment>
<evidence type="ECO:0000313" key="4">
    <source>
        <dbReference type="Proteomes" id="UP000342249"/>
    </source>
</evidence>
<dbReference type="Pfam" id="PF01381">
    <property type="entry name" value="HTH_3"/>
    <property type="match status" value="1"/>
</dbReference>
<dbReference type="InterPro" id="IPR010982">
    <property type="entry name" value="Lambda_DNA-bd_dom_sf"/>
</dbReference>
<evidence type="ECO:0000259" key="2">
    <source>
        <dbReference type="PROSITE" id="PS50943"/>
    </source>
</evidence>
<protein>
    <submittedName>
        <fullName evidence="3">XRE family transcriptional regulator</fullName>
    </submittedName>
</protein>
<sequence>MSDLNNFFEKQMQNDEFRKEYNALAPKYNLIKEIIKERNAQNLTQKQFADKVGIKQSNISRLESGNYNPSMDFLQKIAQALGKELYIEFREAKV</sequence>
<dbReference type="PROSITE" id="PS50943">
    <property type="entry name" value="HTH_CROC1"/>
    <property type="match status" value="1"/>
</dbReference>
<organism evidence="3 4">
    <name type="scientific">Clostridium estertheticum</name>
    <dbReference type="NCBI Taxonomy" id="238834"/>
    <lineage>
        <taxon>Bacteria</taxon>
        <taxon>Bacillati</taxon>
        <taxon>Bacillota</taxon>
        <taxon>Clostridia</taxon>
        <taxon>Eubacteriales</taxon>
        <taxon>Clostridiaceae</taxon>
        <taxon>Clostridium</taxon>
    </lineage>
</organism>
<proteinExistence type="predicted"/>
<dbReference type="PANTHER" id="PTHR46558">
    <property type="entry name" value="TRACRIPTIONAL REGULATORY PROTEIN-RELATED-RELATED"/>
    <property type="match status" value="1"/>
</dbReference>
<accession>A0A5N7IVD9</accession>
<dbReference type="Proteomes" id="UP000342249">
    <property type="component" value="Unassembled WGS sequence"/>
</dbReference>
<dbReference type="SMART" id="SM00530">
    <property type="entry name" value="HTH_XRE"/>
    <property type="match status" value="1"/>
</dbReference>
<dbReference type="RefSeq" id="WP_152754084.1">
    <property type="nucleotide sequence ID" value="NZ_SPSE01000058.1"/>
</dbReference>
<dbReference type="AlphaFoldDB" id="A0A5N7IVD9"/>
<dbReference type="PANTHER" id="PTHR46558:SF4">
    <property type="entry name" value="DNA-BIDING PHAGE PROTEIN"/>
    <property type="match status" value="1"/>
</dbReference>
<dbReference type="Gene3D" id="1.10.260.40">
    <property type="entry name" value="lambda repressor-like DNA-binding domains"/>
    <property type="match status" value="1"/>
</dbReference>
<gene>
    <name evidence="3" type="ORF">E4V82_23070</name>
</gene>
<dbReference type="SUPFAM" id="SSF47413">
    <property type="entry name" value="lambda repressor-like DNA-binding domains"/>
    <property type="match status" value="1"/>
</dbReference>